<evidence type="ECO:0000256" key="1">
    <source>
        <dbReference type="SAM" id="MobiDB-lite"/>
    </source>
</evidence>
<dbReference type="AlphaFoldDB" id="A0A9Q1IZI9"/>
<organism evidence="2 3">
    <name type="scientific">Synaphobranchus kaupii</name>
    <name type="common">Kaup's arrowtooth eel</name>
    <dbReference type="NCBI Taxonomy" id="118154"/>
    <lineage>
        <taxon>Eukaryota</taxon>
        <taxon>Metazoa</taxon>
        <taxon>Chordata</taxon>
        <taxon>Craniata</taxon>
        <taxon>Vertebrata</taxon>
        <taxon>Euteleostomi</taxon>
        <taxon>Actinopterygii</taxon>
        <taxon>Neopterygii</taxon>
        <taxon>Teleostei</taxon>
        <taxon>Anguilliformes</taxon>
        <taxon>Synaphobranchidae</taxon>
        <taxon>Synaphobranchus</taxon>
    </lineage>
</organism>
<comment type="caution">
    <text evidence="2">The sequence shown here is derived from an EMBL/GenBank/DDBJ whole genome shotgun (WGS) entry which is preliminary data.</text>
</comment>
<name>A0A9Q1IZI9_SYNKA</name>
<evidence type="ECO:0000313" key="3">
    <source>
        <dbReference type="Proteomes" id="UP001152622"/>
    </source>
</evidence>
<feature type="compositionally biased region" description="Basic and acidic residues" evidence="1">
    <location>
        <begin position="17"/>
        <end position="34"/>
    </location>
</feature>
<dbReference type="EMBL" id="JAINUF010000005">
    <property type="protein sequence ID" value="KAJ8359703.1"/>
    <property type="molecule type" value="Genomic_DNA"/>
</dbReference>
<feature type="region of interest" description="Disordered" evidence="1">
    <location>
        <begin position="1"/>
        <end position="70"/>
    </location>
</feature>
<keyword evidence="3" id="KW-1185">Reference proteome</keyword>
<proteinExistence type="predicted"/>
<evidence type="ECO:0000313" key="2">
    <source>
        <dbReference type="EMBL" id="KAJ8359703.1"/>
    </source>
</evidence>
<accession>A0A9Q1IZI9</accession>
<reference evidence="2" key="1">
    <citation type="journal article" date="2023" name="Science">
        <title>Genome structures resolve the early diversification of teleost fishes.</title>
        <authorList>
            <person name="Parey E."/>
            <person name="Louis A."/>
            <person name="Montfort J."/>
            <person name="Bouchez O."/>
            <person name="Roques C."/>
            <person name="Iampietro C."/>
            <person name="Lluch J."/>
            <person name="Castinel A."/>
            <person name="Donnadieu C."/>
            <person name="Desvignes T."/>
            <person name="Floi Bucao C."/>
            <person name="Jouanno E."/>
            <person name="Wen M."/>
            <person name="Mejri S."/>
            <person name="Dirks R."/>
            <person name="Jansen H."/>
            <person name="Henkel C."/>
            <person name="Chen W.J."/>
            <person name="Zahm M."/>
            <person name="Cabau C."/>
            <person name="Klopp C."/>
            <person name="Thompson A.W."/>
            <person name="Robinson-Rechavi M."/>
            <person name="Braasch I."/>
            <person name="Lecointre G."/>
            <person name="Bobe J."/>
            <person name="Postlethwait J.H."/>
            <person name="Berthelot C."/>
            <person name="Roest Crollius H."/>
            <person name="Guiguen Y."/>
        </authorList>
    </citation>
    <scope>NUCLEOTIDE SEQUENCE</scope>
    <source>
        <strain evidence="2">WJC10195</strain>
    </source>
</reference>
<sequence length="70" mass="7483">MPGFPEKRLIAGSTRGLGERAESPEEVAPEDKELCFLPSEAPRSSGEEQAEPSGRGRSTRAGIGRSLEEV</sequence>
<protein>
    <submittedName>
        <fullName evidence="2">Uncharacterized protein</fullName>
    </submittedName>
</protein>
<dbReference type="Proteomes" id="UP001152622">
    <property type="component" value="Chromosome 5"/>
</dbReference>
<gene>
    <name evidence="2" type="ORF">SKAU_G00162280</name>
</gene>